<keyword evidence="6" id="KW-0378">Hydrolase</keyword>
<reference evidence="6 7" key="1">
    <citation type="submission" date="2020-05" db="EMBL/GenBank/DDBJ databases">
        <title>Nakamurella sp. DB0629 isolated from air conditioner.</title>
        <authorList>
            <person name="Kim D.H."/>
            <person name="Kim D.-U."/>
        </authorList>
    </citation>
    <scope>NUCLEOTIDE SEQUENCE [LARGE SCALE GENOMIC DNA]</scope>
    <source>
        <strain evidence="6 7">DB0629</strain>
    </source>
</reference>
<keyword evidence="4" id="KW-0732">Signal</keyword>
<sequence length="301" mass="31313">MITCRTRRSVRALVLAVATLAAAGTVAATPARAAEPAYRYAALGDSGASGNGTGEYIGGNADGCYRSEYAYPSLLAAKYSIPLTFAACAGASMWSVADLQLPHVPTDTGYISLEVGANDAQLGNAVNYCSYSTPQACEQAFATSSGLIANEIPGWYRQLLTMIRQRAPLARVVIVGYPLMFSGASCADQRLDATMQSRLNSLTDRLNEAMKQAAAATGVGYVETRPAFTSHALCSPDPWILPGNVQPWEALHPNRAGHRLGLAPAVEAALSSPASAAPSRSAARAGAAPVPALAQLEPATR</sequence>
<dbReference type="InterPro" id="IPR037460">
    <property type="entry name" value="SEST-like"/>
</dbReference>
<dbReference type="InterPro" id="IPR013830">
    <property type="entry name" value="SGNH_hydro"/>
</dbReference>
<feature type="disulfide bond" evidence="2">
    <location>
        <begin position="129"/>
        <end position="137"/>
    </location>
</feature>
<feature type="active site" description="Nucleophile" evidence="1">
    <location>
        <position position="46"/>
    </location>
</feature>
<dbReference type="PANTHER" id="PTHR37981">
    <property type="entry name" value="LIPASE 2"/>
    <property type="match status" value="1"/>
</dbReference>
<name>A0A849AE16_9ACTN</name>
<comment type="caution">
    <text evidence="6">The sequence shown here is derived from an EMBL/GenBank/DDBJ whole genome shotgun (WGS) entry which is preliminary data.</text>
</comment>
<dbReference type="Gene3D" id="3.40.50.1110">
    <property type="entry name" value="SGNH hydrolase"/>
    <property type="match status" value="1"/>
</dbReference>
<dbReference type="Pfam" id="PF13472">
    <property type="entry name" value="Lipase_GDSL_2"/>
    <property type="match status" value="1"/>
</dbReference>
<dbReference type="CDD" id="cd01823">
    <property type="entry name" value="SEST_like"/>
    <property type="match status" value="1"/>
</dbReference>
<keyword evidence="2" id="KW-1015">Disulfide bond</keyword>
<feature type="disulfide bond" evidence="2">
    <location>
        <begin position="64"/>
        <end position="88"/>
    </location>
</feature>
<evidence type="ECO:0000256" key="2">
    <source>
        <dbReference type="PIRSR" id="PIRSR637460-2"/>
    </source>
</evidence>
<dbReference type="GO" id="GO:0019433">
    <property type="term" value="P:triglyceride catabolic process"/>
    <property type="evidence" value="ECO:0007669"/>
    <property type="project" value="TreeGrafter"/>
</dbReference>
<evidence type="ECO:0000256" key="3">
    <source>
        <dbReference type="SAM" id="MobiDB-lite"/>
    </source>
</evidence>
<evidence type="ECO:0000256" key="4">
    <source>
        <dbReference type="SAM" id="SignalP"/>
    </source>
</evidence>
<gene>
    <name evidence="6" type="ORF">HKD39_13460</name>
</gene>
<feature type="region of interest" description="Disordered" evidence="3">
    <location>
        <begin position="273"/>
        <end position="301"/>
    </location>
</feature>
<accession>A0A849AE16</accession>
<feature type="active site" evidence="1">
    <location>
        <position position="252"/>
    </location>
</feature>
<feature type="chain" id="PRO_5032499217" evidence="4">
    <location>
        <begin position="34"/>
        <end position="301"/>
    </location>
</feature>
<dbReference type="InterPro" id="IPR036514">
    <property type="entry name" value="SGNH_hydro_sf"/>
</dbReference>
<protein>
    <submittedName>
        <fullName evidence="6">SGNH/GDSL hydrolase family protein</fullName>
    </submittedName>
</protein>
<dbReference type="RefSeq" id="WP_171200383.1">
    <property type="nucleotide sequence ID" value="NZ_JABEND010000007.1"/>
</dbReference>
<feature type="signal peptide" evidence="4">
    <location>
        <begin position="1"/>
        <end position="33"/>
    </location>
</feature>
<dbReference type="GO" id="GO:0004806">
    <property type="term" value="F:triacylglycerol lipase activity"/>
    <property type="evidence" value="ECO:0007669"/>
    <property type="project" value="TreeGrafter"/>
</dbReference>
<evidence type="ECO:0000259" key="5">
    <source>
        <dbReference type="Pfam" id="PF13472"/>
    </source>
</evidence>
<dbReference type="PANTHER" id="PTHR37981:SF1">
    <property type="entry name" value="SGNH HYDROLASE-TYPE ESTERASE DOMAIN-CONTAINING PROTEIN"/>
    <property type="match status" value="1"/>
</dbReference>
<dbReference type="EMBL" id="JABEND010000007">
    <property type="protein sequence ID" value="NNG36700.1"/>
    <property type="molecule type" value="Genomic_DNA"/>
</dbReference>
<keyword evidence="7" id="KW-1185">Reference proteome</keyword>
<organism evidence="6 7">
    <name type="scientific">Nakamurella aerolata</name>
    <dbReference type="NCBI Taxonomy" id="1656892"/>
    <lineage>
        <taxon>Bacteria</taxon>
        <taxon>Bacillati</taxon>
        <taxon>Actinomycetota</taxon>
        <taxon>Actinomycetes</taxon>
        <taxon>Nakamurellales</taxon>
        <taxon>Nakamurellaceae</taxon>
        <taxon>Nakamurella</taxon>
    </lineage>
</organism>
<dbReference type="AlphaFoldDB" id="A0A849AE16"/>
<feature type="disulfide bond" evidence="2">
    <location>
        <begin position="186"/>
        <end position="234"/>
    </location>
</feature>
<feature type="compositionally biased region" description="Low complexity" evidence="3">
    <location>
        <begin position="273"/>
        <end position="294"/>
    </location>
</feature>
<feature type="domain" description="SGNH hydrolase-type esterase" evidence="5">
    <location>
        <begin position="42"/>
        <end position="260"/>
    </location>
</feature>
<evidence type="ECO:0000256" key="1">
    <source>
        <dbReference type="PIRSR" id="PIRSR637460-1"/>
    </source>
</evidence>
<evidence type="ECO:0000313" key="7">
    <source>
        <dbReference type="Proteomes" id="UP000562984"/>
    </source>
</evidence>
<dbReference type="SUPFAM" id="SSF52266">
    <property type="entry name" value="SGNH hydrolase"/>
    <property type="match status" value="1"/>
</dbReference>
<proteinExistence type="predicted"/>
<evidence type="ECO:0000313" key="6">
    <source>
        <dbReference type="EMBL" id="NNG36700.1"/>
    </source>
</evidence>
<dbReference type="Proteomes" id="UP000562984">
    <property type="component" value="Unassembled WGS sequence"/>
</dbReference>